<gene>
    <name evidence="2" type="ORF">SEMRO_783_G201860.1</name>
</gene>
<evidence type="ECO:0000313" key="2">
    <source>
        <dbReference type="EMBL" id="CAB9516443.1"/>
    </source>
</evidence>
<dbReference type="EMBL" id="CAICTM010000782">
    <property type="protein sequence ID" value="CAB9516443.1"/>
    <property type="molecule type" value="Genomic_DNA"/>
</dbReference>
<organism evidence="2 3">
    <name type="scientific">Seminavis robusta</name>
    <dbReference type="NCBI Taxonomy" id="568900"/>
    <lineage>
        <taxon>Eukaryota</taxon>
        <taxon>Sar</taxon>
        <taxon>Stramenopiles</taxon>
        <taxon>Ochrophyta</taxon>
        <taxon>Bacillariophyta</taxon>
        <taxon>Bacillariophyceae</taxon>
        <taxon>Bacillariophycidae</taxon>
        <taxon>Naviculales</taxon>
        <taxon>Naviculaceae</taxon>
        <taxon>Seminavis</taxon>
    </lineage>
</organism>
<evidence type="ECO:0000313" key="3">
    <source>
        <dbReference type="Proteomes" id="UP001153069"/>
    </source>
</evidence>
<name>A0A9N8HIH0_9STRA</name>
<keyword evidence="3" id="KW-1185">Reference proteome</keyword>
<feature type="region of interest" description="Disordered" evidence="1">
    <location>
        <begin position="1"/>
        <end position="40"/>
    </location>
</feature>
<dbReference type="AlphaFoldDB" id="A0A9N8HIH0"/>
<proteinExistence type="predicted"/>
<evidence type="ECO:0000256" key="1">
    <source>
        <dbReference type="SAM" id="MobiDB-lite"/>
    </source>
</evidence>
<accession>A0A9N8HIH0</accession>
<dbReference type="Proteomes" id="UP001153069">
    <property type="component" value="Unassembled WGS sequence"/>
</dbReference>
<comment type="caution">
    <text evidence="2">The sequence shown here is derived from an EMBL/GenBank/DDBJ whole genome shotgun (WGS) entry which is preliminary data.</text>
</comment>
<reference evidence="2" key="1">
    <citation type="submission" date="2020-06" db="EMBL/GenBank/DDBJ databases">
        <authorList>
            <consortium name="Plant Systems Biology data submission"/>
        </authorList>
    </citation>
    <scope>NUCLEOTIDE SEQUENCE</scope>
    <source>
        <strain evidence="2">D6</strain>
    </source>
</reference>
<feature type="compositionally biased region" description="Polar residues" evidence="1">
    <location>
        <begin position="1"/>
        <end position="19"/>
    </location>
</feature>
<sequence length="237" mass="26347">MSSPKRTTTNSNKASSPKSAFNAAKFKPSGGFTKGRKDSRHHALVEGLRPGVITMYFKKHNCDEEPYLGPDMKWMNDPSNAEKMDDLGIHAVLYRKGVDGETSMLQSATSEYSWRQLIFVVGEDNNTPTTRLATAEKVIKFLNGRANTENYKYPKKIKFLEDLSRDHVAKNLRPLSAALLDEDVCMLMQAAYPDKALMDLVDFADVMANFWVDPADGATVMEAYNNSGSADTDSQTS</sequence>
<protein>
    <submittedName>
        <fullName evidence="2">Uncharacterized protein</fullName>
    </submittedName>
</protein>